<evidence type="ECO:0000313" key="2">
    <source>
        <dbReference type="Proteomes" id="UP001432062"/>
    </source>
</evidence>
<protein>
    <recommendedName>
        <fullName evidence="3">Aldo/keto reductase</fullName>
    </recommendedName>
</protein>
<name>A0ABZ1YNK2_9NOCA</name>
<gene>
    <name evidence="1" type="ORF">OG563_37775</name>
</gene>
<dbReference type="InterPro" id="IPR036812">
    <property type="entry name" value="NAD(P)_OxRdtase_dom_sf"/>
</dbReference>
<accession>A0ABZ1YNK2</accession>
<sequence>MSEWAISQPVLLGDGLAVSRLGVGTMGLSPGVYGDVTDDDAIRLIHNAIDSGCASARRLAPRDT</sequence>
<dbReference type="EMBL" id="CP109441">
    <property type="protein sequence ID" value="WUV44837.1"/>
    <property type="molecule type" value="Genomic_DNA"/>
</dbReference>
<dbReference type="RefSeq" id="WP_329407979.1">
    <property type="nucleotide sequence ID" value="NZ_CP109441.1"/>
</dbReference>
<evidence type="ECO:0000313" key="1">
    <source>
        <dbReference type="EMBL" id="WUV44837.1"/>
    </source>
</evidence>
<proteinExistence type="predicted"/>
<evidence type="ECO:0008006" key="3">
    <source>
        <dbReference type="Google" id="ProtNLM"/>
    </source>
</evidence>
<dbReference type="Proteomes" id="UP001432062">
    <property type="component" value="Chromosome"/>
</dbReference>
<dbReference type="Gene3D" id="3.20.20.100">
    <property type="entry name" value="NADP-dependent oxidoreductase domain"/>
    <property type="match status" value="1"/>
</dbReference>
<dbReference type="SUPFAM" id="SSF51430">
    <property type="entry name" value="NAD(P)-linked oxidoreductase"/>
    <property type="match status" value="1"/>
</dbReference>
<organism evidence="1 2">
    <name type="scientific">Nocardia vinacea</name>
    <dbReference type="NCBI Taxonomy" id="96468"/>
    <lineage>
        <taxon>Bacteria</taxon>
        <taxon>Bacillati</taxon>
        <taxon>Actinomycetota</taxon>
        <taxon>Actinomycetes</taxon>
        <taxon>Mycobacteriales</taxon>
        <taxon>Nocardiaceae</taxon>
        <taxon>Nocardia</taxon>
    </lineage>
</organism>
<keyword evidence="2" id="KW-1185">Reference proteome</keyword>
<reference evidence="1" key="1">
    <citation type="submission" date="2022-10" db="EMBL/GenBank/DDBJ databases">
        <title>The complete genomes of actinobacterial strains from the NBC collection.</title>
        <authorList>
            <person name="Joergensen T.S."/>
            <person name="Alvarez Arevalo M."/>
            <person name="Sterndorff E.B."/>
            <person name="Faurdal D."/>
            <person name="Vuksanovic O."/>
            <person name="Mourched A.-S."/>
            <person name="Charusanti P."/>
            <person name="Shaw S."/>
            <person name="Blin K."/>
            <person name="Weber T."/>
        </authorList>
    </citation>
    <scope>NUCLEOTIDE SEQUENCE</scope>
    <source>
        <strain evidence="1">NBC_01482</strain>
    </source>
</reference>